<evidence type="ECO:0000256" key="5">
    <source>
        <dbReference type="ARBA" id="ARBA00022692"/>
    </source>
</evidence>
<accession>A0A7G8PS39</accession>
<keyword evidence="12" id="KW-1185">Reference proteome</keyword>
<keyword evidence="5 9" id="KW-0812">Transmembrane</keyword>
<evidence type="ECO:0000256" key="9">
    <source>
        <dbReference type="SAM" id="Phobius"/>
    </source>
</evidence>
<dbReference type="CDD" id="cd04187">
    <property type="entry name" value="DPM1_like_bac"/>
    <property type="match status" value="1"/>
</dbReference>
<gene>
    <name evidence="11" type="ORF">ALE3EI_0577</name>
</gene>
<dbReference type="EMBL" id="CP052909">
    <property type="protein sequence ID" value="QNJ97155.1"/>
    <property type="molecule type" value="Genomic_DNA"/>
</dbReference>
<comment type="subcellular location">
    <subcellularLocation>
        <location evidence="1">Cell membrane</location>
        <topology evidence="1">Multi-pass membrane protein</topology>
    </subcellularLocation>
</comment>
<evidence type="ECO:0000259" key="10">
    <source>
        <dbReference type="Pfam" id="PF00535"/>
    </source>
</evidence>
<feature type="domain" description="Glycosyltransferase 2-like" evidence="10">
    <location>
        <begin position="10"/>
        <end position="171"/>
    </location>
</feature>
<feature type="transmembrane region" description="Helical" evidence="9">
    <location>
        <begin position="266"/>
        <end position="292"/>
    </location>
</feature>
<dbReference type="Pfam" id="PF00535">
    <property type="entry name" value="Glycos_transf_2"/>
    <property type="match status" value="1"/>
</dbReference>
<dbReference type="SUPFAM" id="SSF53448">
    <property type="entry name" value="Nucleotide-diphospho-sugar transferases"/>
    <property type="match status" value="1"/>
</dbReference>
<dbReference type="PANTHER" id="PTHR48090:SF1">
    <property type="entry name" value="PROPHAGE BACTOPRENOL GLUCOSYL TRANSFERASE HOMOLOG"/>
    <property type="match status" value="1"/>
</dbReference>
<keyword evidence="2" id="KW-1003">Cell membrane</keyword>
<dbReference type="KEGG" id="alti:ALE3EI_0577"/>
<protein>
    <submittedName>
        <fullName evidence="11">Polyisoprenyl-phosphate glycosyltransferase</fullName>
    </submittedName>
</protein>
<keyword evidence="4 11" id="KW-0808">Transferase</keyword>
<proteinExistence type="inferred from homology"/>
<reference evidence="11 12" key="1">
    <citation type="submission" date="2020-04" db="EMBL/GenBank/DDBJ databases">
        <title>Genome sequence of Altibacter aquimarinus strain ALE3EI.</title>
        <authorList>
            <person name="Oh H.-M."/>
            <person name="Jang D."/>
        </authorList>
    </citation>
    <scope>NUCLEOTIDE SEQUENCE [LARGE SCALE GENOMIC DNA]</scope>
    <source>
        <strain evidence="11 12">ALE3EI</strain>
    </source>
</reference>
<evidence type="ECO:0000256" key="2">
    <source>
        <dbReference type="ARBA" id="ARBA00022475"/>
    </source>
</evidence>
<feature type="transmembrane region" description="Helical" evidence="9">
    <location>
        <begin position="238"/>
        <end position="260"/>
    </location>
</feature>
<evidence type="ECO:0000313" key="12">
    <source>
        <dbReference type="Proteomes" id="UP000515514"/>
    </source>
</evidence>
<dbReference type="Gene3D" id="3.90.550.10">
    <property type="entry name" value="Spore Coat Polysaccharide Biosynthesis Protein SpsA, Chain A"/>
    <property type="match status" value="1"/>
</dbReference>
<comment type="similarity">
    <text evidence="8">Belongs to the glycosyltransferase 2 family. GtrB subfamily.</text>
</comment>
<evidence type="ECO:0000256" key="6">
    <source>
        <dbReference type="ARBA" id="ARBA00022989"/>
    </source>
</evidence>
<evidence type="ECO:0000256" key="4">
    <source>
        <dbReference type="ARBA" id="ARBA00022679"/>
    </source>
</evidence>
<keyword evidence="6 9" id="KW-1133">Transmembrane helix</keyword>
<evidence type="ECO:0000256" key="7">
    <source>
        <dbReference type="ARBA" id="ARBA00023136"/>
    </source>
</evidence>
<sequence>MDPNNMKTLSIVIPIFNEEQIIPELYERLKNAASQITDDYEFIFVNDGSKDASLIQLMRLTESDPRSFFINFSRNFGHQIAVTAGLDHCRGKAVVIIDGDLQDPPELIPELYKKYKEGFEVIYARREKRKGEGVFKKVTAKLFYRILRKLTNVDIPVDTGDFRLIDQKVVRYLKMMPEQNKFLRGQIAWLGFKQSEVLFNRDKRKFGKTGYSFSKMLSFAIDGITGFSNVPLASVTKIGFIISGAAFFIILYAIFAHYVLEQTVTGWTSLIISSLFIGGIQLVSIGIIGEYIGRINNNVQNRPLYIIDKTNITD</sequence>
<evidence type="ECO:0000256" key="3">
    <source>
        <dbReference type="ARBA" id="ARBA00022676"/>
    </source>
</evidence>
<keyword evidence="7 9" id="KW-0472">Membrane</keyword>
<organism evidence="11 12">
    <name type="scientific">Constantimarinum furrinae</name>
    <dbReference type="NCBI Taxonomy" id="2562285"/>
    <lineage>
        <taxon>Bacteria</taxon>
        <taxon>Pseudomonadati</taxon>
        <taxon>Bacteroidota</taxon>
        <taxon>Flavobacteriia</taxon>
        <taxon>Flavobacteriales</taxon>
        <taxon>Flavobacteriaceae</taxon>
        <taxon>Altibacter/Constantimarinum group</taxon>
        <taxon>Constantimarinum</taxon>
    </lineage>
</organism>
<dbReference type="InterPro" id="IPR001173">
    <property type="entry name" value="Glyco_trans_2-like"/>
</dbReference>
<dbReference type="FunFam" id="3.90.550.10:FF:000079">
    <property type="entry name" value="Probable glycosyl transferase"/>
    <property type="match status" value="1"/>
</dbReference>
<dbReference type="AlphaFoldDB" id="A0A7G8PS39"/>
<dbReference type="Proteomes" id="UP000515514">
    <property type="component" value="Chromosome"/>
</dbReference>
<dbReference type="GO" id="GO:0005886">
    <property type="term" value="C:plasma membrane"/>
    <property type="evidence" value="ECO:0007669"/>
    <property type="project" value="UniProtKB-SubCell"/>
</dbReference>
<dbReference type="InterPro" id="IPR029044">
    <property type="entry name" value="Nucleotide-diphossugar_trans"/>
</dbReference>
<keyword evidence="3" id="KW-0328">Glycosyltransferase</keyword>
<dbReference type="PANTHER" id="PTHR48090">
    <property type="entry name" value="UNDECAPRENYL-PHOSPHATE 4-DEOXY-4-FORMAMIDO-L-ARABINOSE TRANSFERASE-RELATED"/>
    <property type="match status" value="1"/>
</dbReference>
<name>A0A7G8PS39_9FLAO</name>
<evidence type="ECO:0000313" key="11">
    <source>
        <dbReference type="EMBL" id="QNJ97155.1"/>
    </source>
</evidence>
<dbReference type="InterPro" id="IPR050256">
    <property type="entry name" value="Glycosyltransferase_2"/>
</dbReference>
<evidence type="ECO:0000256" key="1">
    <source>
        <dbReference type="ARBA" id="ARBA00004651"/>
    </source>
</evidence>
<dbReference type="RefSeq" id="WP_186990671.1">
    <property type="nucleotide sequence ID" value="NZ_CP052909.1"/>
</dbReference>
<dbReference type="GO" id="GO:0016757">
    <property type="term" value="F:glycosyltransferase activity"/>
    <property type="evidence" value="ECO:0007669"/>
    <property type="project" value="UniProtKB-KW"/>
</dbReference>
<evidence type="ECO:0000256" key="8">
    <source>
        <dbReference type="ARBA" id="ARBA00038152"/>
    </source>
</evidence>